<protein>
    <submittedName>
        <fullName evidence="1">Uncharacterized protein</fullName>
    </submittedName>
</protein>
<dbReference type="EMBL" id="VORB01000005">
    <property type="protein sequence ID" value="TXC78922.1"/>
    <property type="molecule type" value="Genomic_DNA"/>
</dbReference>
<keyword evidence="2" id="KW-1185">Reference proteome</keyword>
<proteinExistence type="predicted"/>
<dbReference type="RefSeq" id="WP_147014446.1">
    <property type="nucleotide sequence ID" value="NZ_VORB01000005.1"/>
</dbReference>
<accession>A0A5C6UZU9</accession>
<evidence type="ECO:0000313" key="2">
    <source>
        <dbReference type="Proteomes" id="UP000321168"/>
    </source>
</evidence>
<name>A0A5C6UZU9_9FLAO</name>
<reference evidence="1 2" key="1">
    <citation type="submission" date="2019-08" db="EMBL/GenBank/DDBJ databases">
        <title>Genome of Luteibaculum oceani JCM 18817.</title>
        <authorList>
            <person name="Bowman J.P."/>
        </authorList>
    </citation>
    <scope>NUCLEOTIDE SEQUENCE [LARGE SCALE GENOMIC DNA]</scope>
    <source>
        <strain evidence="1 2">JCM 18817</strain>
    </source>
</reference>
<dbReference type="AlphaFoldDB" id="A0A5C6UZU9"/>
<sequence>MKFKEVLIERDDIPSEWLDLLGGKFSFWENLKIRGTGSPALSLAKNNSAPVLLPYKFHESYERIPFNLELYPRGVVFRGNWKTKTFWGCILNSEILAISTLINQSKQLELGIKLKSGHLIYFNGRSDQQNAITAFVNKWKKLSQAVSL</sequence>
<dbReference type="Proteomes" id="UP000321168">
    <property type="component" value="Unassembled WGS sequence"/>
</dbReference>
<dbReference type="OrthoDB" id="1436588at2"/>
<comment type="caution">
    <text evidence="1">The sequence shown here is derived from an EMBL/GenBank/DDBJ whole genome shotgun (WGS) entry which is preliminary data.</text>
</comment>
<gene>
    <name evidence="1" type="ORF">FRX97_06825</name>
</gene>
<organism evidence="1 2">
    <name type="scientific">Luteibaculum oceani</name>
    <dbReference type="NCBI Taxonomy" id="1294296"/>
    <lineage>
        <taxon>Bacteria</taxon>
        <taxon>Pseudomonadati</taxon>
        <taxon>Bacteroidota</taxon>
        <taxon>Flavobacteriia</taxon>
        <taxon>Flavobacteriales</taxon>
        <taxon>Luteibaculaceae</taxon>
        <taxon>Luteibaculum</taxon>
    </lineage>
</organism>
<evidence type="ECO:0000313" key="1">
    <source>
        <dbReference type="EMBL" id="TXC78922.1"/>
    </source>
</evidence>